<keyword evidence="3" id="KW-0256">Endoplasmic reticulum</keyword>
<dbReference type="Proteomes" id="UP000240883">
    <property type="component" value="Unassembled WGS sequence"/>
</dbReference>
<dbReference type="GO" id="GO:0072546">
    <property type="term" value="C:EMC complex"/>
    <property type="evidence" value="ECO:0007669"/>
    <property type="project" value="UniProtKB-UniRule"/>
</dbReference>
<protein>
    <recommendedName>
        <fullName evidence="3">ER membrane protein complex subunit 2</fullName>
    </recommendedName>
</protein>
<evidence type="ECO:0000313" key="7">
    <source>
        <dbReference type="Proteomes" id="UP000240883"/>
    </source>
</evidence>
<keyword evidence="1" id="KW-0677">Repeat</keyword>
<accession>A0A2T2NJH0</accession>
<dbReference type="STRING" id="1448308.A0A2T2NJH0"/>
<feature type="domain" description="EMC2 TPR-like" evidence="5">
    <location>
        <begin position="57"/>
        <end position="158"/>
    </location>
</feature>
<comment type="subunit">
    <text evidence="3">Component of the ER membrane protein complex (EMC).</text>
</comment>
<dbReference type="InterPro" id="IPR011990">
    <property type="entry name" value="TPR-like_helical_dom_sf"/>
</dbReference>
<comment type="subcellular location">
    <subcellularLocation>
        <location evidence="3">Endoplasmic reticulum membrane</location>
        <topology evidence="3">Peripheral membrane protein</topology>
        <orientation evidence="3">Cytoplasmic side</orientation>
    </subcellularLocation>
</comment>
<feature type="region of interest" description="Disordered" evidence="4">
    <location>
        <begin position="205"/>
        <end position="224"/>
    </location>
</feature>
<name>A0A2T2NJH0_CORCC</name>
<keyword evidence="2" id="KW-0802">TPR repeat</keyword>
<dbReference type="InterPro" id="IPR039856">
    <property type="entry name" value="EMC2-like"/>
</dbReference>
<dbReference type="Pfam" id="PF22890">
    <property type="entry name" value="TPR_EMC2"/>
    <property type="match status" value="1"/>
</dbReference>
<evidence type="ECO:0000256" key="1">
    <source>
        <dbReference type="ARBA" id="ARBA00022737"/>
    </source>
</evidence>
<organism evidence="6 7">
    <name type="scientific">Corynespora cassiicola Philippines</name>
    <dbReference type="NCBI Taxonomy" id="1448308"/>
    <lineage>
        <taxon>Eukaryota</taxon>
        <taxon>Fungi</taxon>
        <taxon>Dikarya</taxon>
        <taxon>Ascomycota</taxon>
        <taxon>Pezizomycotina</taxon>
        <taxon>Dothideomycetes</taxon>
        <taxon>Pleosporomycetidae</taxon>
        <taxon>Pleosporales</taxon>
        <taxon>Corynesporascaceae</taxon>
        <taxon>Corynespora</taxon>
    </lineage>
</organism>
<dbReference type="EMBL" id="KZ678137">
    <property type="protein sequence ID" value="PSN65584.1"/>
    <property type="molecule type" value="Genomic_DNA"/>
</dbReference>
<gene>
    <name evidence="6" type="ORF">BS50DRAFT_575553</name>
</gene>
<dbReference type="OrthoDB" id="124397at2759"/>
<evidence type="ECO:0000256" key="2">
    <source>
        <dbReference type="ARBA" id="ARBA00022803"/>
    </source>
</evidence>
<proteinExistence type="inferred from homology"/>
<evidence type="ECO:0000313" key="6">
    <source>
        <dbReference type="EMBL" id="PSN65584.1"/>
    </source>
</evidence>
<sequence length="275" mass="30736">MAALSPLLPRNLFFAALRTGDDKAARQILDRLTTRFGDSNERIIALRGIYEEALATSPAELEKVFESYEKILRDDPTNFSVRKRRIAVLKSLGRTADAITALTVLLEHSPTDVESWAELSDLYASTGAWGQAIFCLEEVLLVMPNAWNAHAQVATLHHLSAPNSLHALTLSLRHFARSVELNEWYLRGFYGLKLIASKTIPLLSEPSSKRNNKDDDDDVAPPKVETVKKLEEIATSKLAEIVRHYSSGKKGWQGFDEAEVIAARELLDRDGKVER</sequence>
<evidence type="ECO:0000256" key="3">
    <source>
        <dbReference type="RuleBase" id="RU367091"/>
    </source>
</evidence>
<keyword evidence="7" id="KW-1185">Reference proteome</keyword>
<keyword evidence="3" id="KW-0472">Membrane</keyword>
<dbReference type="InterPro" id="IPR055217">
    <property type="entry name" value="TPR_EMC2"/>
</dbReference>
<comment type="similarity">
    <text evidence="3">Belongs to the EMC2 family.</text>
</comment>
<dbReference type="SUPFAM" id="SSF48452">
    <property type="entry name" value="TPR-like"/>
    <property type="match status" value="1"/>
</dbReference>
<reference evidence="6 7" key="1">
    <citation type="journal article" date="2018" name="Front. Microbiol.">
        <title>Genome-Wide Analysis of Corynespora cassiicola Leaf Fall Disease Putative Effectors.</title>
        <authorList>
            <person name="Lopez D."/>
            <person name="Ribeiro S."/>
            <person name="Label P."/>
            <person name="Fumanal B."/>
            <person name="Venisse J.S."/>
            <person name="Kohler A."/>
            <person name="de Oliveira R.R."/>
            <person name="Labutti K."/>
            <person name="Lipzen A."/>
            <person name="Lail K."/>
            <person name="Bauer D."/>
            <person name="Ohm R.A."/>
            <person name="Barry K.W."/>
            <person name="Spatafora J."/>
            <person name="Grigoriev I.V."/>
            <person name="Martin F.M."/>
            <person name="Pujade-Renaud V."/>
        </authorList>
    </citation>
    <scope>NUCLEOTIDE SEQUENCE [LARGE SCALE GENOMIC DNA]</scope>
    <source>
        <strain evidence="6 7">Philippines</strain>
    </source>
</reference>
<evidence type="ECO:0000259" key="5">
    <source>
        <dbReference type="Pfam" id="PF22890"/>
    </source>
</evidence>
<evidence type="ECO:0000256" key="4">
    <source>
        <dbReference type="SAM" id="MobiDB-lite"/>
    </source>
</evidence>
<dbReference type="PANTHER" id="PTHR12760">
    <property type="entry name" value="TETRATRICOPEPTIDE REPEAT PROTEIN"/>
    <property type="match status" value="1"/>
</dbReference>
<comment type="function">
    <text evidence="3">Part of the endoplasmic reticulum membrane protein complex (EMC) that enables the energy-independent insertion into endoplasmic reticulum membranes of newly synthesized membrane proteins.</text>
</comment>
<dbReference type="Gene3D" id="1.25.40.10">
    <property type="entry name" value="Tetratricopeptide repeat domain"/>
    <property type="match status" value="1"/>
</dbReference>
<dbReference type="AlphaFoldDB" id="A0A2T2NJH0"/>